<evidence type="ECO:0000313" key="2">
    <source>
        <dbReference type="Proteomes" id="UP000789396"/>
    </source>
</evidence>
<accession>A0A9N9GDR1</accession>
<evidence type="ECO:0000313" key="1">
    <source>
        <dbReference type="EMBL" id="CAG8594939.1"/>
    </source>
</evidence>
<sequence length="206" mass="23980">VPTPVCDWAIYLWIPAADVWKLGLATPIRTHSLSRDKARKLEESTESTFQRQEAMTNATKNLTNAIRDFVNESENLYEAKLEARVITRRIEDINHDNCEEKAIEEELHSYDFYPTHLTNVLSQQTISLLSILTNYCAKSNTSPYDFILDLSPTSKIRNEFSYEQWSELSKRPEVVKKTFHQEIEPFIVLLFENNVRINGLKSKILR</sequence>
<name>A0A9N9GDR1_9GLOM</name>
<dbReference type="AlphaFoldDB" id="A0A9N9GDR1"/>
<keyword evidence="2" id="KW-1185">Reference proteome</keyword>
<protein>
    <submittedName>
        <fullName evidence="1">10743_t:CDS:1</fullName>
    </submittedName>
</protein>
<reference evidence="1" key="1">
    <citation type="submission" date="2021-06" db="EMBL/GenBank/DDBJ databases">
        <authorList>
            <person name="Kallberg Y."/>
            <person name="Tangrot J."/>
            <person name="Rosling A."/>
        </authorList>
    </citation>
    <scope>NUCLEOTIDE SEQUENCE</scope>
    <source>
        <strain evidence="1">IN212</strain>
    </source>
</reference>
<dbReference type="OrthoDB" id="10562580at2759"/>
<organism evidence="1 2">
    <name type="scientific">Racocetra fulgida</name>
    <dbReference type="NCBI Taxonomy" id="60492"/>
    <lineage>
        <taxon>Eukaryota</taxon>
        <taxon>Fungi</taxon>
        <taxon>Fungi incertae sedis</taxon>
        <taxon>Mucoromycota</taxon>
        <taxon>Glomeromycotina</taxon>
        <taxon>Glomeromycetes</taxon>
        <taxon>Diversisporales</taxon>
        <taxon>Gigasporaceae</taxon>
        <taxon>Racocetra</taxon>
    </lineage>
</organism>
<dbReference type="EMBL" id="CAJVPZ010008156">
    <property type="protein sequence ID" value="CAG8594939.1"/>
    <property type="molecule type" value="Genomic_DNA"/>
</dbReference>
<proteinExistence type="predicted"/>
<dbReference type="Proteomes" id="UP000789396">
    <property type="component" value="Unassembled WGS sequence"/>
</dbReference>
<gene>
    <name evidence="1" type="ORF">RFULGI_LOCUS6380</name>
</gene>
<comment type="caution">
    <text evidence="1">The sequence shown here is derived from an EMBL/GenBank/DDBJ whole genome shotgun (WGS) entry which is preliminary data.</text>
</comment>
<feature type="non-terminal residue" evidence="1">
    <location>
        <position position="206"/>
    </location>
</feature>